<feature type="transmembrane region" description="Helical" evidence="1">
    <location>
        <begin position="229"/>
        <end position="251"/>
    </location>
</feature>
<dbReference type="PANTHER" id="PTHR34289">
    <property type="entry name" value="PROTEIN, PUTATIVE (DUF819)-RELATED"/>
    <property type="match status" value="1"/>
</dbReference>
<evidence type="ECO:0000256" key="1">
    <source>
        <dbReference type="SAM" id="Phobius"/>
    </source>
</evidence>
<evidence type="ECO:0000313" key="3">
    <source>
        <dbReference type="Proteomes" id="UP000664480"/>
    </source>
</evidence>
<feature type="transmembrane region" description="Helical" evidence="1">
    <location>
        <begin position="307"/>
        <end position="326"/>
    </location>
</feature>
<feature type="transmembrane region" description="Helical" evidence="1">
    <location>
        <begin position="42"/>
        <end position="62"/>
    </location>
</feature>
<comment type="caution">
    <text evidence="2">The sequence shown here is derived from an EMBL/GenBank/DDBJ whole genome shotgun (WGS) entry which is preliminary data.</text>
</comment>
<protein>
    <submittedName>
        <fullName evidence="2">DUF819 family protein</fullName>
    </submittedName>
</protein>
<feature type="transmembrane region" description="Helical" evidence="1">
    <location>
        <begin position="384"/>
        <end position="405"/>
    </location>
</feature>
<name>A0ABS3CFT3_9BACT</name>
<feature type="transmembrane region" description="Helical" evidence="1">
    <location>
        <begin position="170"/>
        <end position="194"/>
    </location>
</feature>
<dbReference type="Pfam" id="PF05684">
    <property type="entry name" value="DUF819"/>
    <property type="match status" value="1"/>
</dbReference>
<dbReference type="RefSeq" id="WP_206586600.1">
    <property type="nucleotide sequence ID" value="NZ_JAFKCU010000002.1"/>
</dbReference>
<keyword evidence="1" id="KW-0812">Transmembrane</keyword>
<feature type="transmembrane region" description="Helical" evidence="1">
    <location>
        <begin position="357"/>
        <end position="378"/>
    </location>
</feature>
<feature type="transmembrane region" description="Helical" evidence="1">
    <location>
        <begin position="101"/>
        <end position="126"/>
    </location>
</feature>
<feature type="transmembrane region" description="Helical" evidence="1">
    <location>
        <begin position="273"/>
        <end position="291"/>
    </location>
</feature>
<feature type="transmembrane region" description="Helical" evidence="1">
    <location>
        <begin position="12"/>
        <end position="30"/>
    </location>
</feature>
<keyword evidence="1" id="KW-1133">Transmembrane helix</keyword>
<evidence type="ECO:0000313" key="2">
    <source>
        <dbReference type="EMBL" id="MBN7815960.1"/>
    </source>
</evidence>
<dbReference type="Proteomes" id="UP000664480">
    <property type="component" value="Unassembled WGS sequence"/>
</dbReference>
<organism evidence="2 3">
    <name type="scientific">Algoriphagus pacificus</name>
    <dbReference type="NCBI Taxonomy" id="2811234"/>
    <lineage>
        <taxon>Bacteria</taxon>
        <taxon>Pseudomonadati</taxon>
        <taxon>Bacteroidota</taxon>
        <taxon>Cytophagia</taxon>
        <taxon>Cytophagales</taxon>
        <taxon>Cyclobacteriaceae</taxon>
        <taxon>Algoriphagus</taxon>
    </lineage>
</organism>
<proteinExistence type="predicted"/>
<feature type="transmembrane region" description="Helical" evidence="1">
    <location>
        <begin position="332"/>
        <end position="352"/>
    </location>
</feature>
<reference evidence="2 3" key="1">
    <citation type="submission" date="2021-03" db="EMBL/GenBank/DDBJ databases">
        <title>novel species isolated from a fishpond in China.</title>
        <authorList>
            <person name="Lu H."/>
            <person name="Cai Z."/>
        </authorList>
    </citation>
    <scope>NUCLEOTIDE SEQUENCE [LARGE SCALE GENOMIC DNA]</scope>
    <source>
        <strain evidence="2 3">YJ13C</strain>
    </source>
</reference>
<dbReference type="EMBL" id="JAFKCU010000002">
    <property type="protein sequence ID" value="MBN7815960.1"/>
    <property type="molecule type" value="Genomic_DNA"/>
</dbReference>
<dbReference type="PANTHER" id="PTHR34289:SF8">
    <property type="entry name" value="DUF819 DOMAIN-CONTAINING PROTEIN"/>
    <property type="match status" value="1"/>
</dbReference>
<accession>A0ABS3CFT3</accession>
<gene>
    <name evidence="2" type="ORF">J0A69_10990</name>
</gene>
<feature type="transmembrane region" description="Helical" evidence="1">
    <location>
        <begin position="68"/>
        <end position="89"/>
    </location>
</feature>
<keyword evidence="3" id="KW-1185">Reference proteome</keyword>
<keyword evidence="1" id="KW-0472">Membrane</keyword>
<dbReference type="InterPro" id="IPR008537">
    <property type="entry name" value="DUF819"/>
</dbReference>
<sequence>MEEHSPLFTNDAVVFGILMAILAFVFATSASSNSFWKKFYKVVPTVLLCYFIPALFNSFGLISGETSGIYQVASRYLLPASLVLFTISIDLKSILKLGPKALTMFLAGTIGIMLGGPLALATVGFIQPELLGGSGPDEVWRGLATIAGSWIGGGANQTAMLQVFGASTSLFSQMIAVDVLIASLWMAVLLYWAAKPEIIDNKFKADSSAIYALRDKIEKFREGIMRIPSLSDTMIILGVGFGVTGLAHWMADGIAPWIGENYPNLSQYSLDSAFFWIVVIATTAGLLLSFTKARNLEGAGASRMGSVLLYVLVASIGMQMDLLAIFESPILFLIGILWMFFHILIMLVVAYLIKAPFFYVAVGSQANVGGAASAPIVASAFDPSLAPVGVLLAVLGYAAGTYGAYLCGLMMQAISGG</sequence>